<gene>
    <name evidence="6" type="primary">106082022</name>
</gene>
<dbReference type="GO" id="GO:0016020">
    <property type="term" value="C:membrane"/>
    <property type="evidence" value="ECO:0007669"/>
    <property type="project" value="UniProtKB-SubCell"/>
</dbReference>
<evidence type="ECO:0000313" key="6">
    <source>
        <dbReference type="EnsemblMetazoa" id="SCAU006078-PA"/>
    </source>
</evidence>
<comment type="subcellular location">
    <subcellularLocation>
        <location evidence="1">Membrane</location>
        <topology evidence="1">Multi-pass membrane protein</topology>
    </subcellularLocation>
</comment>
<dbReference type="GO" id="GO:1905515">
    <property type="term" value="P:non-motile cilium assembly"/>
    <property type="evidence" value="ECO:0007669"/>
    <property type="project" value="TreeGrafter"/>
</dbReference>
<sequence>MNTIKEVPYRPSLVLQMLMVGNVYLSIAWNVIYGIYIIYVLSDLYDLHGICVIIAYLVGSLVEFYRLRMGYKGNLQGRPGDLCTFLILSPLVQLPILIFLLLSAKEFNSIILFITVGSLIIMALELIFGLAILWPKSDRFVIVKK</sequence>
<keyword evidence="3 5" id="KW-1133">Transmembrane helix</keyword>
<evidence type="ECO:0000256" key="4">
    <source>
        <dbReference type="ARBA" id="ARBA00023136"/>
    </source>
</evidence>
<keyword evidence="2 5" id="KW-0812">Transmembrane</keyword>
<dbReference type="PANTHER" id="PTHR13531">
    <property type="entry name" value="GEO07735P1-RELATED-RELATED"/>
    <property type="match status" value="1"/>
</dbReference>
<proteinExistence type="predicted"/>
<dbReference type="AlphaFoldDB" id="A0A1I8P9R3"/>
<feature type="transmembrane region" description="Helical" evidence="5">
    <location>
        <begin position="47"/>
        <end position="65"/>
    </location>
</feature>
<accession>A0A1I8P9R3</accession>
<feature type="transmembrane region" description="Helical" evidence="5">
    <location>
        <begin position="110"/>
        <end position="134"/>
    </location>
</feature>
<dbReference type="Pfam" id="PF09799">
    <property type="entry name" value="Transmemb_17"/>
    <property type="match status" value="1"/>
</dbReference>
<feature type="transmembrane region" description="Helical" evidence="5">
    <location>
        <begin position="21"/>
        <end position="41"/>
    </location>
</feature>
<dbReference type="EnsemblMetazoa" id="SCAU006078-RA">
    <property type="protein sequence ID" value="SCAU006078-PA"/>
    <property type="gene ID" value="SCAU006078"/>
</dbReference>
<organism evidence="6 7">
    <name type="scientific">Stomoxys calcitrans</name>
    <name type="common">Stable fly</name>
    <name type="synonym">Conops calcitrans</name>
    <dbReference type="NCBI Taxonomy" id="35570"/>
    <lineage>
        <taxon>Eukaryota</taxon>
        <taxon>Metazoa</taxon>
        <taxon>Ecdysozoa</taxon>
        <taxon>Arthropoda</taxon>
        <taxon>Hexapoda</taxon>
        <taxon>Insecta</taxon>
        <taxon>Pterygota</taxon>
        <taxon>Neoptera</taxon>
        <taxon>Endopterygota</taxon>
        <taxon>Diptera</taxon>
        <taxon>Brachycera</taxon>
        <taxon>Muscomorpha</taxon>
        <taxon>Muscoidea</taxon>
        <taxon>Muscidae</taxon>
        <taxon>Stomoxys</taxon>
    </lineage>
</organism>
<evidence type="ECO:0000256" key="1">
    <source>
        <dbReference type="ARBA" id="ARBA00004141"/>
    </source>
</evidence>
<dbReference type="Proteomes" id="UP000095300">
    <property type="component" value="Unassembled WGS sequence"/>
</dbReference>
<dbReference type="GO" id="GO:0035869">
    <property type="term" value="C:ciliary transition zone"/>
    <property type="evidence" value="ECO:0007669"/>
    <property type="project" value="TreeGrafter"/>
</dbReference>
<reference evidence="6" key="1">
    <citation type="submission" date="2020-05" db="UniProtKB">
        <authorList>
            <consortium name="EnsemblMetazoa"/>
        </authorList>
    </citation>
    <scope>IDENTIFICATION</scope>
    <source>
        <strain evidence="6">USDA</strain>
    </source>
</reference>
<keyword evidence="4 5" id="KW-0472">Membrane</keyword>
<dbReference type="STRING" id="35570.A0A1I8P9R3"/>
<dbReference type="InterPro" id="IPR019184">
    <property type="entry name" value="Uncharacterised_TM-17"/>
</dbReference>
<dbReference type="PANTHER" id="PTHR13531:SF6">
    <property type="entry name" value="TMEM (HUMAN TRANSMEMBRANE PROTEIN) HOMOLOG"/>
    <property type="match status" value="1"/>
</dbReference>
<evidence type="ECO:0000313" key="7">
    <source>
        <dbReference type="Proteomes" id="UP000095300"/>
    </source>
</evidence>
<evidence type="ECO:0000256" key="5">
    <source>
        <dbReference type="SAM" id="Phobius"/>
    </source>
</evidence>
<evidence type="ECO:0000256" key="2">
    <source>
        <dbReference type="ARBA" id="ARBA00022692"/>
    </source>
</evidence>
<dbReference type="VEuPathDB" id="VectorBase:SCAU006078"/>
<name>A0A1I8P9R3_STOCA</name>
<dbReference type="OrthoDB" id="311720at2759"/>
<evidence type="ECO:0000256" key="3">
    <source>
        <dbReference type="ARBA" id="ARBA00022989"/>
    </source>
</evidence>
<feature type="transmembrane region" description="Helical" evidence="5">
    <location>
        <begin position="85"/>
        <end position="104"/>
    </location>
</feature>
<evidence type="ECO:0008006" key="8">
    <source>
        <dbReference type="Google" id="ProtNLM"/>
    </source>
</evidence>
<keyword evidence="7" id="KW-1185">Reference proteome</keyword>
<protein>
    <recommendedName>
        <fullName evidence="8">Transmembrane protein</fullName>
    </recommendedName>
</protein>